<evidence type="ECO:0000313" key="1">
    <source>
        <dbReference type="EMBL" id="KAK5630669.1"/>
    </source>
</evidence>
<evidence type="ECO:0000313" key="2">
    <source>
        <dbReference type="Proteomes" id="UP001305414"/>
    </source>
</evidence>
<organism evidence="1 2">
    <name type="scientific">Xylaria bambusicola</name>
    <dbReference type="NCBI Taxonomy" id="326684"/>
    <lineage>
        <taxon>Eukaryota</taxon>
        <taxon>Fungi</taxon>
        <taxon>Dikarya</taxon>
        <taxon>Ascomycota</taxon>
        <taxon>Pezizomycotina</taxon>
        <taxon>Sordariomycetes</taxon>
        <taxon>Xylariomycetidae</taxon>
        <taxon>Xylariales</taxon>
        <taxon>Xylariaceae</taxon>
        <taxon>Xylaria</taxon>
    </lineage>
</organism>
<dbReference type="EMBL" id="JAWHQM010000017">
    <property type="protein sequence ID" value="KAK5630669.1"/>
    <property type="molecule type" value="Genomic_DNA"/>
</dbReference>
<accession>A0AAN7UNP3</accession>
<protein>
    <submittedName>
        <fullName evidence="1">Uncharacterized protein</fullName>
    </submittedName>
</protein>
<name>A0AAN7UNP3_9PEZI</name>
<dbReference type="AlphaFoldDB" id="A0AAN7UNP3"/>
<keyword evidence="2" id="KW-1185">Reference proteome</keyword>
<proteinExistence type="predicted"/>
<sequence length="130" mass="14673">MGLSSLDYAALYHEPWIFEYLRRTLIVIDINVSDDEGLTVFHRLSSHHIHYTKRVGYSFRSFQGSSTFLRSRLARTIDAIKALGGDIDKFTTPLTPFVFTKDGWQFEGFTPLMMAALDGNYVDSSTVGPG</sequence>
<dbReference type="Proteomes" id="UP001305414">
    <property type="component" value="Unassembled WGS sequence"/>
</dbReference>
<comment type="caution">
    <text evidence="1">The sequence shown here is derived from an EMBL/GenBank/DDBJ whole genome shotgun (WGS) entry which is preliminary data.</text>
</comment>
<dbReference type="InterPro" id="IPR036770">
    <property type="entry name" value="Ankyrin_rpt-contain_sf"/>
</dbReference>
<dbReference type="SUPFAM" id="SSF48403">
    <property type="entry name" value="Ankyrin repeat"/>
    <property type="match status" value="1"/>
</dbReference>
<reference evidence="1 2" key="1">
    <citation type="submission" date="2023-10" db="EMBL/GenBank/DDBJ databases">
        <title>Draft genome sequence of Xylaria bambusicola isolate GMP-LS, the root and basal stem rot pathogen of sugarcane in Indonesia.</title>
        <authorList>
            <person name="Selvaraj P."/>
            <person name="Muralishankar V."/>
            <person name="Muruganantham S."/>
            <person name="Sp S."/>
            <person name="Haryani S."/>
            <person name="Lau K.J.X."/>
            <person name="Naqvi N.I."/>
        </authorList>
    </citation>
    <scope>NUCLEOTIDE SEQUENCE [LARGE SCALE GENOMIC DNA]</scope>
    <source>
        <strain evidence="1">GMP-LS</strain>
    </source>
</reference>
<gene>
    <name evidence="1" type="ORF">RRF57_006384</name>
</gene>